<reference evidence="1" key="1">
    <citation type="submission" date="2021-12" db="EMBL/GenBank/DDBJ databases">
        <title>Description of Gramella crocea sp. nov., a new bacterium isolated from activated sludge.</title>
        <authorList>
            <person name="Zhang X."/>
        </authorList>
    </citation>
    <scope>NUCLEOTIDE SEQUENCE</scope>
    <source>
        <strain evidence="1">YB25</strain>
    </source>
</reference>
<accession>A0A9X1UVQ5</accession>
<proteinExistence type="predicted"/>
<dbReference type="Proteomes" id="UP001139344">
    <property type="component" value="Unassembled WGS sequence"/>
</dbReference>
<name>A0A9X1UVQ5_9FLAO</name>
<gene>
    <name evidence="1" type="ORF">LU635_05760</name>
</gene>
<organism evidence="1 2">
    <name type="scientific">Christiangramia crocea</name>
    <dbReference type="NCBI Taxonomy" id="2904124"/>
    <lineage>
        <taxon>Bacteria</taxon>
        <taxon>Pseudomonadati</taxon>
        <taxon>Bacteroidota</taxon>
        <taxon>Flavobacteriia</taxon>
        <taxon>Flavobacteriales</taxon>
        <taxon>Flavobacteriaceae</taxon>
        <taxon>Christiangramia</taxon>
    </lineage>
</organism>
<keyword evidence="2" id="KW-1185">Reference proteome</keyword>
<dbReference type="RefSeq" id="WP_240097132.1">
    <property type="nucleotide sequence ID" value="NZ_JAJSON010000015.1"/>
</dbReference>
<evidence type="ECO:0000313" key="1">
    <source>
        <dbReference type="EMBL" id="MCG9971138.1"/>
    </source>
</evidence>
<comment type="caution">
    <text evidence="1">The sequence shown here is derived from an EMBL/GenBank/DDBJ whole genome shotgun (WGS) entry which is preliminary data.</text>
</comment>
<dbReference type="SUPFAM" id="SSF56925">
    <property type="entry name" value="OMPA-like"/>
    <property type="match status" value="1"/>
</dbReference>
<dbReference type="AlphaFoldDB" id="A0A9X1UVQ5"/>
<evidence type="ECO:0000313" key="2">
    <source>
        <dbReference type="Proteomes" id="UP001139344"/>
    </source>
</evidence>
<evidence type="ECO:0008006" key="3">
    <source>
        <dbReference type="Google" id="ProtNLM"/>
    </source>
</evidence>
<sequence length="205" mass="23763">MLKKLVYCLFFLFSVSSYSQKWREIREFEIGPMFNYQHTSLYVANDLFDESANEGFSNSGFEPNYALGIYGIYYLKPKIGIGAELFYDRTSSSELEDDNHYNSLTFLPYVNYDPFRHIRNLYFGAGIGISFIQEAPEYGSAVKEEDIRVITVPIKLSASYRIRNQVTLELGLHVEAMEVVMDHVRRNAIFFSMKVPVNRVFGGYR</sequence>
<dbReference type="EMBL" id="JAJSON010000015">
    <property type="protein sequence ID" value="MCG9971138.1"/>
    <property type="molecule type" value="Genomic_DNA"/>
</dbReference>
<dbReference type="InterPro" id="IPR011250">
    <property type="entry name" value="OMP/PagP_B-barrel"/>
</dbReference>
<protein>
    <recommendedName>
        <fullName evidence="3">Outer membrane protein beta-barrel domain-containing protein</fullName>
    </recommendedName>
</protein>